<dbReference type="InterPro" id="IPR041700">
    <property type="entry name" value="OMP_b-brl_3"/>
</dbReference>
<evidence type="ECO:0000259" key="11">
    <source>
        <dbReference type="Pfam" id="PF14905"/>
    </source>
</evidence>
<dbReference type="PANTHER" id="PTHR40980:SF4">
    <property type="entry name" value="TONB-DEPENDENT RECEPTOR-LIKE BETA-BARREL DOMAIN-CONTAINING PROTEIN"/>
    <property type="match status" value="1"/>
</dbReference>
<dbReference type="InterPro" id="IPR036942">
    <property type="entry name" value="Beta-barrel_TonB_sf"/>
</dbReference>
<gene>
    <name evidence="12" type="ORF">HNQ92_003266</name>
</gene>
<feature type="region of interest" description="Disordered" evidence="8">
    <location>
        <begin position="582"/>
        <end position="602"/>
    </location>
</feature>
<dbReference type="Proteomes" id="UP000557307">
    <property type="component" value="Unassembled WGS sequence"/>
</dbReference>
<comment type="subcellular location">
    <subcellularLocation>
        <location evidence="1 7">Cell outer membrane</location>
        <topology evidence="1 7">Multi-pass membrane protein</topology>
    </subcellularLocation>
</comment>
<keyword evidence="9" id="KW-0732">Signal</keyword>
<dbReference type="InterPro" id="IPR008969">
    <property type="entry name" value="CarboxyPept-like_regulatory"/>
</dbReference>
<feature type="domain" description="Outer membrane protein beta-barrel" evidence="11">
    <location>
        <begin position="396"/>
        <end position="796"/>
    </location>
</feature>
<dbReference type="Pfam" id="PF07715">
    <property type="entry name" value="Plug"/>
    <property type="match status" value="1"/>
</dbReference>
<evidence type="ECO:0000256" key="8">
    <source>
        <dbReference type="SAM" id="MobiDB-lite"/>
    </source>
</evidence>
<feature type="domain" description="TonB-dependent receptor plug" evidence="10">
    <location>
        <begin position="163"/>
        <end position="242"/>
    </location>
</feature>
<evidence type="ECO:0000256" key="3">
    <source>
        <dbReference type="ARBA" id="ARBA00022452"/>
    </source>
</evidence>
<evidence type="ECO:0000256" key="7">
    <source>
        <dbReference type="PROSITE-ProRule" id="PRU01360"/>
    </source>
</evidence>
<dbReference type="PROSITE" id="PS52016">
    <property type="entry name" value="TONB_DEPENDENT_REC_3"/>
    <property type="match status" value="1"/>
</dbReference>
<feature type="compositionally biased region" description="Polar residues" evidence="8">
    <location>
        <begin position="592"/>
        <end position="602"/>
    </location>
</feature>
<dbReference type="SUPFAM" id="SSF49464">
    <property type="entry name" value="Carboxypeptidase regulatory domain-like"/>
    <property type="match status" value="1"/>
</dbReference>
<accession>A0A840TY43</accession>
<evidence type="ECO:0000313" key="13">
    <source>
        <dbReference type="Proteomes" id="UP000557307"/>
    </source>
</evidence>
<dbReference type="PANTHER" id="PTHR40980">
    <property type="entry name" value="PLUG DOMAIN-CONTAINING PROTEIN"/>
    <property type="match status" value="1"/>
</dbReference>
<dbReference type="AlphaFoldDB" id="A0A840TY43"/>
<keyword evidence="12" id="KW-0675">Receptor</keyword>
<evidence type="ECO:0000256" key="2">
    <source>
        <dbReference type="ARBA" id="ARBA00022448"/>
    </source>
</evidence>
<dbReference type="Gene3D" id="2.170.130.10">
    <property type="entry name" value="TonB-dependent receptor, plug domain"/>
    <property type="match status" value="1"/>
</dbReference>
<evidence type="ECO:0000259" key="10">
    <source>
        <dbReference type="Pfam" id="PF07715"/>
    </source>
</evidence>
<dbReference type="Gene3D" id="2.40.170.20">
    <property type="entry name" value="TonB-dependent receptor, beta-barrel domain"/>
    <property type="match status" value="1"/>
</dbReference>
<comment type="similarity">
    <text evidence="7">Belongs to the TonB-dependent receptor family.</text>
</comment>
<dbReference type="GO" id="GO:0009279">
    <property type="term" value="C:cell outer membrane"/>
    <property type="evidence" value="ECO:0007669"/>
    <property type="project" value="UniProtKB-SubCell"/>
</dbReference>
<comment type="caution">
    <text evidence="12">The sequence shown here is derived from an EMBL/GenBank/DDBJ whole genome shotgun (WGS) entry which is preliminary data.</text>
</comment>
<evidence type="ECO:0000256" key="4">
    <source>
        <dbReference type="ARBA" id="ARBA00022692"/>
    </source>
</evidence>
<feature type="signal peptide" evidence="9">
    <location>
        <begin position="1"/>
        <end position="22"/>
    </location>
</feature>
<feature type="chain" id="PRO_5032665432" evidence="9">
    <location>
        <begin position="23"/>
        <end position="809"/>
    </location>
</feature>
<keyword evidence="6 7" id="KW-0998">Cell outer membrane</keyword>
<dbReference type="EMBL" id="JACHGF010000004">
    <property type="protein sequence ID" value="MBB5285118.1"/>
    <property type="molecule type" value="Genomic_DNA"/>
</dbReference>
<keyword evidence="5 7" id="KW-0472">Membrane</keyword>
<organism evidence="12 13">
    <name type="scientific">Rhabdobacter roseus</name>
    <dbReference type="NCBI Taxonomy" id="1655419"/>
    <lineage>
        <taxon>Bacteria</taxon>
        <taxon>Pseudomonadati</taxon>
        <taxon>Bacteroidota</taxon>
        <taxon>Cytophagia</taxon>
        <taxon>Cytophagales</taxon>
        <taxon>Cytophagaceae</taxon>
        <taxon>Rhabdobacter</taxon>
    </lineage>
</organism>
<evidence type="ECO:0000256" key="9">
    <source>
        <dbReference type="SAM" id="SignalP"/>
    </source>
</evidence>
<keyword evidence="2 7" id="KW-0813">Transport</keyword>
<dbReference type="InterPro" id="IPR039426">
    <property type="entry name" value="TonB-dep_rcpt-like"/>
</dbReference>
<evidence type="ECO:0000256" key="5">
    <source>
        <dbReference type="ARBA" id="ARBA00023136"/>
    </source>
</evidence>
<sequence>MRTGFKVLGLVGMLAAGPGTYAETPPTIHTTTATAKETKDLVKVIGKVVDAAKNTPASFATVALLRTDSTAVSGVMADENGVFSIPEVPPGNYILRITTVGYDTRFVSNVSIATEAGTTDLGVIGLTASAQELSEVVVRGEKTMIVNDIDKKIVNVGKDLLATSNNVSELLEKVPSVSLDENGNPMLRGKGNVVVLIDGKPSSLYGNDLPTVLQSFPAELIERIDVMTTPSAKYEGEGASGVIDIITRKSRIKGTNGNLRGTLGNNWNNNGSGYINHKEGKWGLRASGSAQQRKWFFRRTLQRENYLGETTTRLDQNGNGQDGNTSLFGRLGVNYDFDEQNSLGVVVNYSQDQNHNRNFYHNETRLPNGELIQQFDRLSNGNSRGNNVNANLDYRHLFSDKDHVFTFTANYSEGQSNGSSEFDQQSDWDELDLRQQSLRQNNRQALFLNADYTWPITPKATLEVGARSRLNSSTTNNAFYTYIPDTDTFVINPNASNEFGYSDASYNGYVTFTQKTGDWGIRGGLRVTDATQHINQISRQQSFKAHFLYLVPTLALSRKLDDETLVKLNYSRRVQRPQADRLNPFTDISDPRNIQSGNPNLTPEYTHKAELGYSSYKDKGGWGPSMFVDYSNNAITRIRTIDEEGIAYSRFDNVGREMAYGFETDFSRQISEKIKVNATGRIFRSEVVSEIANIDNQTWSYSGNLNAFMQLPFNVRASAYLNYDGPRAIAQGTRQGTFIANMGLRKDVLERRGTVSFNVQDIFLSRIYQSELRTDTYLQNSLWQRTNRFVGLTFQYKFGKISASGDNDA</sequence>
<keyword evidence="3 7" id="KW-1134">Transmembrane beta strand</keyword>
<dbReference type="Pfam" id="PF13620">
    <property type="entry name" value="CarboxypepD_reg"/>
    <property type="match status" value="1"/>
</dbReference>
<evidence type="ECO:0000313" key="12">
    <source>
        <dbReference type="EMBL" id="MBB5285118.1"/>
    </source>
</evidence>
<dbReference type="Pfam" id="PF14905">
    <property type="entry name" value="OMP_b-brl_3"/>
    <property type="match status" value="1"/>
</dbReference>
<dbReference type="Gene3D" id="2.60.40.1120">
    <property type="entry name" value="Carboxypeptidase-like, regulatory domain"/>
    <property type="match status" value="1"/>
</dbReference>
<keyword evidence="4 7" id="KW-0812">Transmembrane</keyword>
<dbReference type="InterPro" id="IPR012910">
    <property type="entry name" value="Plug_dom"/>
</dbReference>
<evidence type="ECO:0000256" key="1">
    <source>
        <dbReference type="ARBA" id="ARBA00004571"/>
    </source>
</evidence>
<reference evidence="12 13" key="1">
    <citation type="submission" date="2020-08" db="EMBL/GenBank/DDBJ databases">
        <title>Genomic Encyclopedia of Type Strains, Phase IV (KMG-IV): sequencing the most valuable type-strain genomes for metagenomic binning, comparative biology and taxonomic classification.</title>
        <authorList>
            <person name="Goeker M."/>
        </authorList>
    </citation>
    <scope>NUCLEOTIDE SEQUENCE [LARGE SCALE GENOMIC DNA]</scope>
    <source>
        <strain evidence="12 13">DSM 105074</strain>
    </source>
</reference>
<dbReference type="InterPro" id="IPR037066">
    <property type="entry name" value="Plug_dom_sf"/>
</dbReference>
<keyword evidence="13" id="KW-1185">Reference proteome</keyword>
<protein>
    <submittedName>
        <fullName evidence="12">Outer membrane receptor protein involved in Fe transport</fullName>
    </submittedName>
</protein>
<evidence type="ECO:0000256" key="6">
    <source>
        <dbReference type="ARBA" id="ARBA00023237"/>
    </source>
</evidence>
<proteinExistence type="inferred from homology"/>
<name>A0A840TY43_9BACT</name>
<dbReference type="SUPFAM" id="SSF56935">
    <property type="entry name" value="Porins"/>
    <property type="match status" value="1"/>
</dbReference>